<evidence type="ECO:0000256" key="5">
    <source>
        <dbReference type="ARBA" id="ARBA00022679"/>
    </source>
</evidence>
<dbReference type="RefSeq" id="XP_005712959.1">
    <property type="nucleotide sequence ID" value="XM_005712902.1"/>
</dbReference>
<name>R7Q705_CHOCR</name>
<evidence type="ECO:0000313" key="12">
    <source>
        <dbReference type="EMBL" id="CDF33156.1"/>
    </source>
</evidence>
<feature type="transmembrane region" description="Helical" evidence="11">
    <location>
        <begin position="143"/>
        <end position="166"/>
    </location>
</feature>
<comment type="pathway">
    <text evidence="2">Protein modification; protein glycosylation.</text>
</comment>
<evidence type="ECO:0000256" key="8">
    <source>
        <dbReference type="ARBA" id="ARBA00022989"/>
    </source>
</evidence>
<reference evidence="13" key="1">
    <citation type="journal article" date="2013" name="Proc. Natl. Acad. Sci. U.S.A.">
        <title>Genome structure and metabolic features in the red seaweed Chondrus crispus shed light on evolution of the Archaeplastida.</title>
        <authorList>
            <person name="Collen J."/>
            <person name="Porcel B."/>
            <person name="Carre W."/>
            <person name="Ball S.G."/>
            <person name="Chaparro C."/>
            <person name="Tonon T."/>
            <person name="Barbeyron T."/>
            <person name="Michel G."/>
            <person name="Noel B."/>
            <person name="Valentin K."/>
            <person name="Elias M."/>
            <person name="Artiguenave F."/>
            <person name="Arun A."/>
            <person name="Aury J.M."/>
            <person name="Barbosa-Neto J.F."/>
            <person name="Bothwell J.H."/>
            <person name="Bouget F.Y."/>
            <person name="Brillet L."/>
            <person name="Cabello-Hurtado F."/>
            <person name="Capella-Gutierrez S."/>
            <person name="Charrier B."/>
            <person name="Cladiere L."/>
            <person name="Cock J.M."/>
            <person name="Coelho S.M."/>
            <person name="Colleoni C."/>
            <person name="Czjzek M."/>
            <person name="Da Silva C."/>
            <person name="Delage L."/>
            <person name="Denoeud F."/>
            <person name="Deschamps P."/>
            <person name="Dittami S.M."/>
            <person name="Gabaldon T."/>
            <person name="Gachon C.M."/>
            <person name="Groisillier A."/>
            <person name="Herve C."/>
            <person name="Jabbari K."/>
            <person name="Katinka M."/>
            <person name="Kloareg B."/>
            <person name="Kowalczyk N."/>
            <person name="Labadie K."/>
            <person name="Leblanc C."/>
            <person name="Lopez P.J."/>
            <person name="McLachlan D.H."/>
            <person name="Meslet-Cladiere L."/>
            <person name="Moustafa A."/>
            <person name="Nehr Z."/>
            <person name="Nyvall Collen P."/>
            <person name="Panaud O."/>
            <person name="Partensky F."/>
            <person name="Poulain J."/>
            <person name="Rensing S.A."/>
            <person name="Rousvoal S."/>
            <person name="Samson G."/>
            <person name="Symeonidi A."/>
            <person name="Weissenbach J."/>
            <person name="Zambounis A."/>
            <person name="Wincker P."/>
            <person name="Boyen C."/>
        </authorList>
    </citation>
    <scope>NUCLEOTIDE SEQUENCE [LARGE SCALE GENOMIC DNA]</scope>
    <source>
        <strain evidence="13">cv. Stackhouse</strain>
    </source>
</reference>
<feature type="transmembrane region" description="Helical" evidence="11">
    <location>
        <begin position="283"/>
        <end position="303"/>
    </location>
</feature>
<dbReference type="Gramene" id="CDF33156">
    <property type="protein sequence ID" value="CDF33156"/>
    <property type="gene ID" value="CHC_T00009519001"/>
</dbReference>
<dbReference type="InterPro" id="IPR007873">
    <property type="entry name" value="Glycosyltransferase_ALG3"/>
</dbReference>
<sequence length="456" mass="51552">MPPHVFKRLAASLAALGAALNQLLYKHFFPAAILLVLANALLCAFVIAKVPYTEIDWVAYMDEVSGVINDNEFDYIKLRGGTGPLVYPAGFVYIYSLLYYLTDRGRDLLTAQTIFAMLHCLNLCFVLFIYRKSYRDASTIHPFPLWIVVFLVLSRRVMSLFVLRLFNDAVQMLLMHAAICLFISNRWSLGCLVYSLSVSIKMNALLFAPGLAVLLCQARGTGGAIRRILGICFTTQVILGAPFLLHAPKSYVARAFELTREFMYKWSVNGALLKETIFLDKRLAMLLLLLHLTVLILFGHFRWTAERSKGLLEFFHLSQASVKDSILRIATHVESRDLNTSHVAGVLFTSNFIGIAFARTLHYQFYLWYAHALPMLVCRGDFMWIRKLALLVTIEAVFNIYPPEATAAVSLHVAHLGILISLWFDRRATDASIFKDGDNRDSLKSSYRTDHGDKTT</sequence>
<dbReference type="EMBL" id="HG001635">
    <property type="protein sequence ID" value="CDF33156.1"/>
    <property type="molecule type" value="Genomic_DNA"/>
</dbReference>
<keyword evidence="4 12" id="KW-0328">Glycosyltransferase</keyword>
<protein>
    <recommendedName>
        <fullName evidence="3">dolichyl-P-Man:Man5GlcNAc2-PP-dolichol alpha-1,3-mannosyltransferase</fullName>
        <ecNumber evidence="3">2.4.1.258</ecNumber>
    </recommendedName>
</protein>
<feature type="transmembrane region" description="Helical" evidence="11">
    <location>
        <begin position="228"/>
        <end position="245"/>
    </location>
</feature>
<evidence type="ECO:0000256" key="7">
    <source>
        <dbReference type="ARBA" id="ARBA00022824"/>
    </source>
</evidence>
<feature type="transmembrane region" description="Helical" evidence="11">
    <location>
        <begin position="31"/>
        <end position="52"/>
    </location>
</feature>
<evidence type="ECO:0000256" key="6">
    <source>
        <dbReference type="ARBA" id="ARBA00022692"/>
    </source>
</evidence>
<evidence type="ECO:0000256" key="9">
    <source>
        <dbReference type="ARBA" id="ARBA00023136"/>
    </source>
</evidence>
<dbReference type="OMA" id="PERYGIH"/>
<evidence type="ECO:0000256" key="11">
    <source>
        <dbReference type="SAM" id="Phobius"/>
    </source>
</evidence>
<dbReference type="Pfam" id="PF05208">
    <property type="entry name" value="ALG3"/>
    <property type="match status" value="1"/>
</dbReference>
<dbReference type="PANTHER" id="PTHR12646">
    <property type="entry name" value="NOT56 - RELATED"/>
    <property type="match status" value="1"/>
</dbReference>
<feature type="transmembrane region" description="Helical" evidence="11">
    <location>
        <begin position="85"/>
        <end position="102"/>
    </location>
</feature>
<comment type="subcellular location">
    <subcellularLocation>
        <location evidence="1">Endoplasmic reticulum membrane</location>
        <topology evidence="1">Multi-pass membrane protein</topology>
    </subcellularLocation>
</comment>
<evidence type="ECO:0000256" key="10">
    <source>
        <dbReference type="ARBA" id="ARBA00049506"/>
    </source>
</evidence>
<evidence type="ECO:0000256" key="2">
    <source>
        <dbReference type="ARBA" id="ARBA00004922"/>
    </source>
</evidence>
<keyword evidence="6 11" id="KW-0812">Transmembrane</keyword>
<dbReference type="EC" id="2.4.1.258" evidence="3"/>
<evidence type="ECO:0000256" key="4">
    <source>
        <dbReference type="ARBA" id="ARBA00022676"/>
    </source>
</evidence>
<feature type="transmembrane region" description="Helical" evidence="11">
    <location>
        <begin position="108"/>
        <end position="131"/>
    </location>
</feature>
<dbReference type="AlphaFoldDB" id="R7Q705"/>
<keyword evidence="8 11" id="KW-1133">Transmembrane helix</keyword>
<evidence type="ECO:0000256" key="1">
    <source>
        <dbReference type="ARBA" id="ARBA00004477"/>
    </source>
</evidence>
<keyword evidence="13" id="KW-1185">Reference proteome</keyword>
<dbReference type="OrthoDB" id="20028at2759"/>
<accession>R7Q705</accession>
<dbReference type="STRING" id="2769.R7Q705"/>
<evidence type="ECO:0000256" key="3">
    <source>
        <dbReference type="ARBA" id="ARBA00011964"/>
    </source>
</evidence>
<dbReference type="PANTHER" id="PTHR12646:SF0">
    <property type="entry name" value="DOL-P-MAN:MAN(5)GLCNAC(2)-PP-DOL ALPHA-1,3-MANNOSYLTRANSFERASE"/>
    <property type="match status" value="1"/>
</dbReference>
<comment type="catalytic activity">
    <reaction evidence="10">
        <text>an alpha-D-Man-(1-&gt;2)-alpha-D-Man-(1-&gt;2)-alpha-D-Man-(1-&gt;3)-[alpha-D-Man-(1-&gt;6)]-beta-D-Man-(1-&gt;4)-beta-D-GlcNAc-(1-&gt;4)-alpha-D-GlcNAc-diphospho-di-trans,poly-cis-dolichol + a di-trans,poly-cis-dolichyl beta-D-mannosyl phosphate = an alpha-D-Man-(1-&gt;2)-alpha-D-Man-(1-&gt;2)-alpha-D-Man-(1-&gt;3)-[alpha-D-Man-(1-&gt;3)-alpha-D-Man-(1-&gt;6)]-beta-D-Man-(1-&gt;4)-beta-D-GlcNAc-(1-&gt;4)-alpha-D-GlcNAc-diphospho-di-trans,poly-cis-dolichol + a di-trans,poly-cis-dolichyl phosphate + H(+)</text>
        <dbReference type="Rhea" id="RHEA:29527"/>
        <dbReference type="Rhea" id="RHEA-COMP:19498"/>
        <dbReference type="Rhea" id="RHEA-COMP:19501"/>
        <dbReference type="Rhea" id="RHEA-COMP:19516"/>
        <dbReference type="Rhea" id="RHEA-COMP:19517"/>
        <dbReference type="ChEBI" id="CHEBI:15378"/>
        <dbReference type="ChEBI" id="CHEBI:57683"/>
        <dbReference type="ChEBI" id="CHEBI:58211"/>
        <dbReference type="ChEBI" id="CHEBI:132515"/>
        <dbReference type="ChEBI" id="CHEBI:132516"/>
        <dbReference type="EC" id="2.4.1.258"/>
    </reaction>
    <physiologicalReaction direction="left-to-right" evidence="10">
        <dbReference type="Rhea" id="RHEA:29528"/>
    </physiologicalReaction>
</comment>
<dbReference type="KEGG" id="ccp:CHC_T00009519001"/>
<keyword evidence="7" id="KW-0256">Endoplasmic reticulum</keyword>
<dbReference type="GeneID" id="17320670"/>
<dbReference type="Proteomes" id="UP000012073">
    <property type="component" value="Unassembled WGS sequence"/>
</dbReference>
<gene>
    <name evidence="12" type="ORF">CHC_T00009519001</name>
</gene>
<organism evidence="12 13">
    <name type="scientific">Chondrus crispus</name>
    <name type="common">Carrageen Irish moss</name>
    <name type="synonym">Polymorpha crispa</name>
    <dbReference type="NCBI Taxonomy" id="2769"/>
    <lineage>
        <taxon>Eukaryota</taxon>
        <taxon>Rhodophyta</taxon>
        <taxon>Florideophyceae</taxon>
        <taxon>Rhodymeniophycidae</taxon>
        <taxon>Gigartinales</taxon>
        <taxon>Gigartinaceae</taxon>
        <taxon>Chondrus</taxon>
    </lineage>
</organism>
<keyword evidence="5 12" id="KW-0808">Transferase</keyword>
<dbReference type="GO" id="GO:0005789">
    <property type="term" value="C:endoplasmic reticulum membrane"/>
    <property type="evidence" value="ECO:0007669"/>
    <property type="project" value="UniProtKB-SubCell"/>
</dbReference>
<proteinExistence type="predicted"/>
<evidence type="ECO:0000313" key="13">
    <source>
        <dbReference type="Proteomes" id="UP000012073"/>
    </source>
</evidence>
<dbReference type="GO" id="GO:0052925">
    <property type="term" value="F:dol-P-Man:Man(5)GlcNAc(2)-PP-Dol alpha-1,3-mannosyltransferase activity"/>
    <property type="evidence" value="ECO:0007669"/>
    <property type="project" value="UniProtKB-EC"/>
</dbReference>
<keyword evidence="9 11" id="KW-0472">Membrane</keyword>